<keyword evidence="1" id="KW-0732">Signal</keyword>
<feature type="signal peptide" evidence="1">
    <location>
        <begin position="1"/>
        <end position="18"/>
    </location>
</feature>
<evidence type="ECO:0000256" key="1">
    <source>
        <dbReference type="SAM" id="SignalP"/>
    </source>
</evidence>
<dbReference type="AlphaFoldDB" id="A0AA40KBP4"/>
<evidence type="ECO:0000313" key="3">
    <source>
        <dbReference type="Proteomes" id="UP001172155"/>
    </source>
</evidence>
<evidence type="ECO:0000313" key="2">
    <source>
        <dbReference type="EMBL" id="KAK0753045.1"/>
    </source>
</evidence>
<accession>A0AA40KBP4</accession>
<keyword evidence="3" id="KW-1185">Reference proteome</keyword>
<comment type="caution">
    <text evidence="2">The sequence shown here is derived from an EMBL/GenBank/DDBJ whole genome shotgun (WGS) entry which is preliminary data.</text>
</comment>
<protein>
    <submittedName>
        <fullName evidence="2">Uncharacterized protein</fullName>
    </submittedName>
</protein>
<sequence>MKNLILALIVATALPALAMPAVFRPGVYLSTMPWSNGESVFYDFAVVDPEACHDLDEPLLRRVETFWLIGGDHDCYLFSTACSESCPDDGCTALGPVRHSDEYMFDLSTAG</sequence>
<feature type="chain" id="PRO_5041320175" evidence="1">
    <location>
        <begin position="19"/>
        <end position="111"/>
    </location>
</feature>
<proteinExistence type="predicted"/>
<dbReference type="Proteomes" id="UP001172155">
    <property type="component" value="Unassembled WGS sequence"/>
</dbReference>
<name>A0AA40KBP4_9PEZI</name>
<organism evidence="2 3">
    <name type="scientific">Schizothecium vesticola</name>
    <dbReference type="NCBI Taxonomy" id="314040"/>
    <lineage>
        <taxon>Eukaryota</taxon>
        <taxon>Fungi</taxon>
        <taxon>Dikarya</taxon>
        <taxon>Ascomycota</taxon>
        <taxon>Pezizomycotina</taxon>
        <taxon>Sordariomycetes</taxon>
        <taxon>Sordariomycetidae</taxon>
        <taxon>Sordariales</taxon>
        <taxon>Schizotheciaceae</taxon>
        <taxon>Schizothecium</taxon>
    </lineage>
</organism>
<reference evidence="2" key="1">
    <citation type="submission" date="2023-06" db="EMBL/GenBank/DDBJ databases">
        <title>Genome-scale phylogeny and comparative genomics of the fungal order Sordariales.</title>
        <authorList>
            <consortium name="Lawrence Berkeley National Laboratory"/>
            <person name="Hensen N."/>
            <person name="Bonometti L."/>
            <person name="Westerberg I."/>
            <person name="Brannstrom I.O."/>
            <person name="Guillou S."/>
            <person name="Cros-Aarteil S."/>
            <person name="Calhoun S."/>
            <person name="Haridas S."/>
            <person name="Kuo A."/>
            <person name="Mondo S."/>
            <person name="Pangilinan J."/>
            <person name="Riley R."/>
            <person name="LaButti K."/>
            <person name="Andreopoulos B."/>
            <person name="Lipzen A."/>
            <person name="Chen C."/>
            <person name="Yanf M."/>
            <person name="Daum C."/>
            <person name="Ng V."/>
            <person name="Clum A."/>
            <person name="Steindorff A."/>
            <person name="Ohm R."/>
            <person name="Martin F."/>
            <person name="Silar P."/>
            <person name="Natvig D."/>
            <person name="Lalanne C."/>
            <person name="Gautier V."/>
            <person name="Ament-velasquez S.L."/>
            <person name="Kruys A."/>
            <person name="Hutchinson M.I."/>
            <person name="Powell A.J."/>
            <person name="Barry K."/>
            <person name="Miller A.N."/>
            <person name="Grigoriev I.V."/>
            <person name="Debuchy R."/>
            <person name="Gladieux P."/>
            <person name="Thoren M.H."/>
            <person name="Johannesson H."/>
        </authorList>
    </citation>
    <scope>NUCLEOTIDE SEQUENCE</scope>
    <source>
        <strain evidence="2">SMH3187-1</strain>
    </source>
</reference>
<dbReference type="EMBL" id="JAUKUD010000001">
    <property type="protein sequence ID" value="KAK0753045.1"/>
    <property type="molecule type" value="Genomic_DNA"/>
</dbReference>
<gene>
    <name evidence="2" type="ORF">B0T18DRAFT_423667</name>
</gene>